<proteinExistence type="predicted"/>
<evidence type="ECO:0000313" key="1">
    <source>
        <dbReference type="EMBL" id="RTE74466.1"/>
    </source>
</evidence>
<evidence type="ECO:0000313" key="2">
    <source>
        <dbReference type="Proteomes" id="UP000287124"/>
    </source>
</evidence>
<protein>
    <submittedName>
        <fullName evidence="1">Uncharacterized protein</fullName>
    </submittedName>
</protein>
<comment type="caution">
    <text evidence="1">The sequence shown here is derived from an EMBL/GenBank/DDBJ whole genome shotgun (WGS) entry which is preliminary data.</text>
</comment>
<keyword evidence="2" id="KW-1185">Reference proteome</keyword>
<organism evidence="1 2">
    <name type="scientific">Fusarium euwallaceae</name>
    <dbReference type="NCBI Taxonomy" id="1147111"/>
    <lineage>
        <taxon>Eukaryota</taxon>
        <taxon>Fungi</taxon>
        <taxon>Dikarya</taxon>
        <taxon>Ascomycota</taxon>
        <taxon>Pezizomycotina</taxon>
        <taxon>Sordariomycetes</taxon>
        <taxon>Hypocreomycetidae</taxon>
        <taxon>Hypocreales</taxon>
        <taxon>Nectriaceae</taxon>
        <taxon>Fusarium</taxon>
        <taxon>Fusarium solani species complex</taxon>
    </lineage>
</organism>
<name>A0A430LFH2_9HYPO</name>
<gene>
    <name evidence="1" type="ORF">BHE90_011092</name>
</gene>
<dbReference type="EMBL" id="MIKF01000220">
    <property type="protein sequence ID" value="RTE74466.1"/>
    <property type="molecule type" value="Genomic_DNA"/>
</dbReference>
<accession>A0A430LFH2</accession>
<reference evidence="1 2" key="1">
    <citation type="submission" date="2017-06" db="EMBL/GenBank/DDBJ databases">
        <title>Comparative genomic analysis of Ambrosia Fusariam Clade fungi.</title>
        <authorList>
            <person name="Stajich J.E."/>
            <person name="Carrillo J."/>
            <person name="Kijimoto T."/>
            <person name="Eskalen A."/>
            <person name="O'Donnell K."/>
            <person name="Kasson M."/>
        </authorList>
    </citation>
    <scope>NUCLEOTIDE SEQUENCE [LARGE SCALE GENOMIC DNA]</scope>
    <source>
        <strain evidence="1 2">UCR1854</strain>
    </source>
</reference>
<sequence>MAVYPSIFVHPIASLAVPPRFRSWSVLFHEFGEEESHQPPSLPQPDSSLTV</sequence>
<dbReference type="Proteomes" id="UP000287124">
    <property type="component" value="Unassembled WGS sequence"/>
</dbReference>
<dbReference type="AlphaFoldDB" id="A0A430LFH2"/>